<reference evidence="4 5" key="1">
    <citation type="journal article" date="2015" name="Genome Announc.">
        <title>Expanding the biotechnology potential of lactobacilli through comparative genomics of 213 strains and associated genera.</title>
        <authorList>
            <person name="Sun Z."/>
            <person name="Harris H.M."/>
            <person name="McCann A."/>
            <person name="Guo C."/>
            <person name="Argimon S."/>
            <person name="Zhang W."/>
            <person name="Yang X."/>
            <person name="Jeffery I.B."/>
            <person name="Cooney J.C."/>
            <person name="Kagawa T.F."/>
            <person name="Liu W."/>
            <person name="Song Y."/>
            <person name="Salvetti E."/>
            <person name="Wrobel A."/>
            <person name="Rasinkangas P."/>
            <person name="Parkhill J."/>
            <person name="Rea M.C."/>
            <person name="O'Sullivan O."/>
            <person name="Ritari J."/>
            <person name="Douillard F.P."/>
            <person name="Paul Ross R."/>
            <person name="Yang R."/>
            <person name="Briner A.E."/>
            <person name="Felis G.E."/>
            <person name="de Vos W.M."/>
            <person name="Barrangou R."/>
            <person name="Klaenhammer T.R."/>
            <person name="Caufield P.W."/>
            <person name="Cui Y."/>
            <person name="Zhang H."/>
            <person name="O'Toole P.W."/>
        </authorList>
    </citation>
    <scope>NUCLEOTIDE SEQUENCE [LARGE SCALE GENOMIC DNA]</scope>
    <source>
        <strain evidence="4 5">DSM 24302</strain>
    </source>
</reference>
<feature type="transmembrane region" description="Helical" evidence="2">
    <location>
        <begin position="171"/>
        <end position="188"/>
    </location>
</feature>
<dbReference type="GO" id="GO:0080120">
    <property type="term" value="P:CAAX-box protein maturation"/>
    <property type="evidence" value="ECO:0007669"/>
    <property type="project" value="UniProtKB-ARBA"/>
</dbReference>
<feature type="transmembrane region" description="Helical" evidence="2">
    <location>
        <begin position="108"/>
        <end position="128"/>
    </location>
</feature>
<feature type="transmembrane region" description="Helical" evidence="2">
    <location>
        <begin position="67"/>
        <end position="87"/>
    </location>
</feature>
<dbReference type="Proteomes" id="UP000051256">
    <property type="component" value="Unassembled WGS sequence"/>
</dbReference>
<comment type="caution">
    <text evidence="4">The sequence shown here is derived from an EMBL/GenBank/DDBJ whole genome shotgun (WGS) entry which is preliminary data.</text>
</comment>
<dbReference type="RefSeq" id="WP_054670716.1">
    <property type="nucleotide sequence ID" value="NZ_AYZR01000004.1"/>
</dbReference>
<evidence type="ECO:0000256" key="2">
    <source>
        <dbReference type="SAM" id="Phobius"/>
    </source>
</evidence>
<sequence length="268" mass="30552">MNNDRFFLERKNDTRTFPIFDDETPLAKRNLWWLIVLPPLIFAIVVIPQILWPDIDTSTKGMVEETLIVLWQDVMPLILFILMLHELAGRSLRSFFKKLTWHDIGDGVVALLLGNLYAIITSLTLTAISKNLVAANITTGSFKAGMPKSELTTNFIREVLTDIPSLLCEELLAIIPMLAAATLAYRYYGQSRKNSIWIGLLVSIFVFGLAHFSAYDWHLAQMFIVIGMSRLFDTGVYIRTKNLWVSYISHYLWDTVSSGILFLIAMNK</sequence>
<protein>
    <recommendedName>
        <fullName evidence="3">CAAX prenyl protease 2/Lysostaphin resistance protein A-like domain-containing protein</fullName>
    </recommendedName>
</protein>
<dbReference type="Pfam" id="PF02517">
    <property type="entry name" value="Rce1-like"/>
    <property type="match status" value="1"/>
</dbReference>
<proteinExistence type="inferred from homology"/>
<dbReference type="GO" id="GO:0004175">
    <property type="term" value="F:endopeptidase activity"/>
    <property type="evidence" value="ECO:0007669"/>
    <property type="project" value="UniProtKB-ARBA"/>
</dbReference>
<feature type="transmembrane region" description="Helical" evidence="2">
    <location>
        <begin position="195"/>
        <end position="213"/>
    </location>
</feature>
<name>A0A0R2CS64_9LACO</name>
<evidence type="ECO:0000313" key="5">
    <source>
        <dbReference type="Proteomes" id="UP000051256"/>
    </source>
</evidence>
<evidence type="ECO:0000256" key="1">
    <source>
        <dbReference type="ARBA" id="ARBA00009067"/>
    </source>
</evidence>
<accession>A0A0R2CS64</accession>
<feature type="domain" description="CAAX prenyl protease 2/Lysostaphin resistance protein A-like" evidence="3">
    <location>
        <begin position="184"/>
        <end position="256"/>
    </location>
</feature>
<keyword evidence="5" id="KW-1185">Reference proteome</keyword>
<dbReference type="AlphaFoldDB" id="A0A0R2CS64"/>
<feature type="transmembrane region" description="Helical" evidence="2">
    <location>
        <begin position="31"/>
        <end position="52"/>
    </location>
</feature>
<dbReference type="InterPro" id="IPR003675">
    <property type="entry name" value="Rce1/LyrA-like_dom"/>
</dbReference>
<keyword evidence="2" id="KW-1133">Transmembrane helix</keyword>
<gene>
    <name evidence="4" type="ORF">FC56_GL001411</name>
</gene>
<keyword evidence="2" id="KW-0812">Transmembrane</keyword>
<keyword evidence="2" id="KW-0472">Membrane</keyword>
<comment type="similarity">
    <text evidence="1">Belongs to the UPF0177 family.</text>
</comment>
<feature type="transmembrane region" description="Helical" evidence="2">
    <location>
        <begin position="250"/>
        <end position="266"/>
    </location>
</feature>
<evidence type="ECO:0000259" key="3">
    <source>
        <dbReference type="Pfam" id="PF02517"/>
    </source>
</evidence>
<organism evidence="4 5">
    <name type="scientific">Lentilactobacillus senioris DSM 24302 = JCM 17472</name>
    <dbReference type="NCBI Taxonomy" id="1423802"/>
    <lineage>
        <taxon>Bacteria</taxon>
        <taxon>Bacillati</taxon>
        <taxon>Bacillota</taxon>
        <taxon>Bacilli</taxon>
        <taxon>Lactobacillales</taxon>
        <taxon>Lactobacillaceae</taxon>
        <taxon>Lentilactobacillus</taxon>
    </lineage>
</organism>
<dbReference type="EMBL" id="AYZR01000004">
    <property type="protein sequence ID" value="KRM94455.1"/>
    <property type="molecule type" value="Genomic_DNA"/>
</dbReference>
<dbReference type="PATRIC" id="fig|1423802.4.peg.1430"/>
<evidence type="ECO:0000313" key="4">
    <source>
        <dbReference type="EMBL" id="KRM94455.1"/>
    </source>
</evidence>